<dbReference type="EMBL" id="JNVU01000039">
    <property type="protein sequence ID" value="KEI43324.1"/>
    <property type="molecule type" value="Genomic_DNA"/>
</dbReference>
<evidence type="ECO:0000313" key="2">
    <source>
        <dbReference type="Proteomes" id="UP000031419"/>
    </source>
</evidence>
<evidence type="ECO:0000313" key="1">
    <source>
        <dbReference type="EMBL" id="KEI43324.1"/>
    </source>
</evidence>
<dbReference type="AlphaFoldDB" id="A0A073B6N7"/>
<protein>
    <submittedName>
        <fullName evidence="1">Uncharacterized protein</fullName>
    </submittedName>
</protein>
<accession>A0A073B6N7</accession>
<gene>
    <name evidence="1" type="ORF">GU90_16290</name>
</gene>
<proteinExistence type="predicted"/>
<dbReference type="Proteomes" id="UP000031419">
    <property type="component" value="Unassembled WGS sequence"/>
</dbReference>
<name>A0A073B6N7_9PSEU</name>
<dbReference type="OrthoDB" id="3692208at2"/>
<comment type="caution">
    <text evidence="1">The sequence shown here is derived from an EMBL/GenBank/DDBJ whole genome shotgun (WGS) entry which is preliminary data.</text>
</comment>
<dbReference type="eggNOG" id="ENOG5033SFE">
    <property type="taxonomic scope" value="Bacteria"/>
</dbReference>
<keyword evidence="2" id="KW-1185">Reference proteome</keyword>
<organism evidence="1 2">
    <name type="scientific">Saccharopolyspora rectivirgula</name>
    <dbReference type="NCBI Taxonomy" id="28042"/>
    <lineage>
        <taxon>Bacteria</taxon>
        <taxon>Bacillati</taxon>
        <taxon>Actinomycetota</taxon>
        <taxon>Actinomycetes</taxon>
        <taxon>Pseudonocardiales</taxon>
        <taxon>Pseudonocardiaceae</taxon>
        <taxon>Saccharopolyspora</taxon>
    </lineage>
</organism>
<reference evidence="1 2" key="1">
    <citation type="submission" date="2014-06" db="EMBL/GenBank/DDBJ databases">
        <title>Saccharopolyspora rectivirgula DSM-43113 Genome sequencing.</title>
        <authorList>
            <person name="Barrera C."/>
            <person name="Millon L."/>
            <person name="Rognon B."/>
            <person name="Zaugg C."/>
            <person name="Monod M."/>
        </authorList>
    </citation>
    <scope>NUCLEOTIDE SEQUENCE [LARGE SCALE GENOMIC DNA]</scope>
    <source>
        <strain evidence="1 2">DSM 43113</strain>
    </source>
</reference>
<sequence>MPAMNTAWRLKSPPEEPVQVDRDVLAMRAPLVRVCRDGRGSWAFQGPGQPPKPTQQTTLGAVVGAWPHVAALAGLGHGDAAVWSWRQHGWAAETCECGNCDPPVASDIDRGSWPAELQPHRLVSVEKAALTGQVPLTDIIDTPDGIALLGPGDHRRTADLMAPVAMANVIRRWPHTMHALRALQEGRGMRWNPEGLNWHEYRVAA</sequence>
<dbReference type="STRING" id="28042.GU90_16290"/>